<reference evidence="1 4" key="2">
    <citation type="submission" date="2021-01" db="EMBL/GenBank/DDBJ databases">
        <title>Whole genome shotgun sequence of Actinoplanes lobatus NBRC 12513.</title>
        <authorList>
            <person name="Komaki H."/>
            <person name="Tamura T."/>
        </authorList>
    </citation>
    <scope>NUCLEOTIDE SEQUENCE [LARGE SCALE GENOMIC DNA]</scope>
    <source>
        <strain evidence="1 4">NBRC 12513</strain>
    </source>
</reference>
<organism evidence="2 3">
    <name type="scientific">Actinoplanes lobatus</name>
    <dbReference type="NCBI Taxonomy" id="113568"/>
    <lineage>
        <taxon>Bacteria</taxon>
        <taxon>Bacillati</taxon>
        <taxon>Actinomycetota</taxon>
        <taxon>Actinomycetes</taxon>
        <taxon>Micromonosporales</taxon>
        <taxon>Micromonosporaceae</taxon>
        <taxon>Actinoplanes</taxon>
    </lineage>
</organism>
<dbReference type="RefSeq" id="WP_188124951.1">
    <property type="nucleotide sequence ID" value="NZ_BOMP01000099.1"/>
</dbReference>
<dbReference type="EMBL" id="BOMP01000099">
    <property type="protein sequence ID" value="GIE42916.1"/>
    <property type="molecule type" value="Genomic_DNA"/>
</dbReference>
<sequence>MERISVDHEHVVGADYSGLSLVKFSAQGSTFEKCTFDRIKVGDASFGAGTEQSVYAGCSFDRAALTFLGNFVRFTGCTFHNARFVRPSADYLEFVDCTFTGRITGLTLNGAPPDGQSWYEGSLRSFARQGRPEPAGYRELVLRERNQIRGNDFTGAELVKVSFRFGVDLSAQKLPAGDDYVYVPDAEAAVERALAALADDASEVATKARRFLERALRPEIGYGQRQLLLRPKDFESRKAVPADVLLAADLLRSA</sequence>
<gene>
    <name evidence="1" type="ORF">Alo02nite_58140</name>
    <name evidence="2" type="ORF">BJ964_007384</name>
</gene>
<dbReference type="Proteomes" id="UP000631312">
    <property type="component" value="Unassembled WGS sequence"/>
</dbReference>
<proteinExistence type="predicted"/>
<protein>
    <submittedName>
        <fullName evidence="2">Uncharacterized protein YjbI with pentapeptide repeats</fullName>
    </submittedName>
</protein>
<comment type="caution">
    <text evidence="2">The sequence shown here is derived from an EMBL/GenBank/DDBJ whole genome shotgun (WGS) entry which is preliminary data.</text>
</comment>
<evidence type="ECO:0000313" key="1">
    <source>
        <dbReference type="EMBL" id="GIE42916.1"/>
    </source>
</evidence>
<dbReference type="SUPFAM" id="SSF141571">
    <property type="entry name" value="Pentapeptide repeat-like"/>
    <property type="match status" value="1"/>
</dbReference>
<evidence type="ECO:0000313" key="3">
    <source>
        <dbReference type="Proteomes" id="UP000590511"/>
    </source>
</evidence>
<dbReference type="AlphaFoldDB" id="A0A7W7HMG1"/>
<reference evidence="2 3" key="1">
    <citation type="submission" date="2020-08" db="EMBL/GenBank/DDBJ databases">
        <title>Sequencing the genomes of 1000 actinobacteria strains.</title>
        <authorList>
            <person name="Klenk H.-P."/>
        </authorList>
    </citation>
    <scope>NUCLEOTIDE SEQUENCE [LARGE SCALE GENOMIC DNA]</scope>
    <source>
        <strain evidence="2 3">DSM 43150</strain>
    </source>
</reference>
<dbReference type="Proteomes" id="UP000590511">
    <property type="component" value="Unassembled WGS sequence"/>
</dbReference>
<name>A0A7W7HMG1_9ACTN</name>
<evidence type="ECO:0000313" key="2">
    <source>
        <dbReference type="EMBL" id="MBB4753223.1"/>
    </source>
</evidence>
<dbReference type="Gene3D" id="2.160.20.80">
    <property type="entry name" value="E3 ubiquitin-protein ligase SopA"/>
    <property type="match status" value="1"/>
</dbReference>
<accession>A0A7W7HMG1</accession>
<evidence type="ECO:0000313" key="4">
    <source>
        <dbReference type="Proteomes" id="UP000631312"/>
    </source>
</evidence>
<keyword evidence="4" id="KW-1185">Reference proteome</keyword>
<dbReference type="EMBL" id="JACHNC010000001">
    <property type="protein sequence ID" value="MBB4753223.1"/>
    <property type="molecule type" value="Genomic_DNA"/>
</dbReference>